<dbReference type="PANTHER" id="PTHR42792">
    <property type="entry name" value="FLAGELLIN"/>
    <property type="match status" value="1"/>
</dbReference>
<comment type="subcellular location">
    <subcellularLocation>
        <location evidence="1">Bacterial flagellum</location>
    </subcellularLocation>
</comment>
<evidence type="ECO:0000256" key="3">
    <source>
        <dbReference type="ARBA" id="ARBA00023143"/>
    </source>
</evidence>
<dbReference type="Pfam" id="PF00700">
    <property type="entry name" value="Flagellin_C"/>
    <property type="match status" value="1"/>
</dbReference>
<proteinExistence type="inferred from homology"/>
<accession>A0A0B0ICE9</accession>
<evidence type="ECO:0000259" key="4">
    <source>
        <dbReference type="Pfam" id="PF00700"/>
    </source>
</evidence>
<keyword evidence="3" id="KW-0975">Bacterial flagellum</keyword>
<keyword evidence="6" id="KW-1185">Reference proteome</keyword>
<dbReference type="EMBL" id="JRJU01000093">
    <property type="protein sequence ID" value="KHF37734.1"/>
    <property type="molecule type" value="Genomic_DNA"/>
</dbReference>
<dbReference type="STRING" id="333138.LQ50_25785"/>
<dbReference type="Gene3D" id="3.30.70.2120">
    <property type="match status" value="1"/>
</dbReference>
<name>A0A0B0ICE9_9BACI</name>
<gene>
    <name evidence="5" type="ORF">LQ50_25785</name>
</gene>
<evidence type="ECO:0000256" key="2">
    <source>
        <dbReference type="ARBA" id="ARBA00005709"/>
    </source>
</evidence>
<evidence type="ECO:0000256" key="1">
    <source>
        <dbReference type="ARBA" id="ARBA00004365"/>
    </source>
</evidence>
<dbReference type="InterPro" id="IPR001492">
    <property type="entry name" value="Flagellin"/>
</dbReference>
<reference evidence="5 6" key="1">
    <citation type="submission" date="2014-09" db="EMBL/GenBank/DDBJ databases">
        <title>Genome sequencing and annotation of Bacillus Okhensis strain Kh10-101T.</title>
        <authorList>
            <person name="Prakash J.S."/>
        </authorList>
    </citation>
    <scope>NUCLEOTIDE SEQUENCE [LARGE SCALE GENOMIC DNA]</scope>
    <source>
        <strain evidence="6">Kh10-101T</strain>
    </source>
</reference>
<dbReference type="InterPro" id="IPR042187">
    <property type="entry name" value="Flagellin_C_sub2"/>
</dbReference>
<dbReference type="GO" id="GO:0005198">
    <property type="term" value="F:structural molecule activity"/>
    <property type="evidence" value="ECO:0007669"/>
    <property type="project" value="InterPro"/>
</dbReference>
<dbReference type="eggNOG" id="COG1344">
    <property type="taxonomic scope" value="Bacteria"/>
</dbReference>
<dbReference type="PANTHER" id="PTHR42792:SF2">
    <property type="entry name" value="FLAGELLIN"/>
    <property type="match status" value="1"/>
</dbReference>
<evidence type="ECO:0000313" key="5">
    <source>
        <dbReference type="EMBL" id="KHF37734.1"/>
    </source>
</evidence>
<dbReference type="RefSeq" id="WP_034634307.1">
    <property type="nucleotide sequence ID" value="NZ_JRJU01000093.1"/>
</dbReference>
<evidence type="ECO:0000313" key="6">
    <source>
        <dbReference type="Proteomes" id="UP000030832"/>
    </source>
</evidence>
<dbReference type="Proteomes" id="UP000030832">
    <property type="component" value="Unassembled WGS sequence"/>
</dbReference>
<comment type="similarity">
    <text evidence="2">Belongs to the bacterial flagellin family.</text>
</comment>
<dbReference type="SUPFAM" id="SSF64518">
    <property type="entry name" value="Phase 1 flagellin"/>
    <property type="match status" value="1"/>
</dbReference>
<dbReference type="InterPro" id="IPR046358">
    <property type="entry name" value="Flagellin_C"/>
</dbReference>
<dbReference type="AlphaFoldDB" id="A0A0B0ICE9"/>
<feature type="non-terminal residue" evidence="5">
    <location>
        <position position="1"/>
    </location>
</feature>
<organism evidence="5 6">
    <name type="scientific">Halalkalibacter okhensis</name>
    <dbReference type="NCBI Taxonomy" id="333138"/>
    <lineage>
        <taxon>Bacteria</taxon>
        <taxon>Bacillati</taxon>
        <taxon>Bacillota</taxon>
        <taxon>Bacilli</taxon>
        <taxon>Bacillales</taxon>
        <taxon>Bacillaceae</taxon>
        <taxon>Halalkalibacter</taxon>
    </lineage>
</organism>
<comment type="caution">
    <text evidence="5">The sequence shown here is derived from an EMBL/GenBank/DDBJ whole genome shotgun (WGS) entry which is preliminary data.</text>
</comment>
<dbReference type="Gene3D" id="6.10.10.10">
    <property type="entry name" value="Flagellar export chaperone, C-terminal domain"/>
    <property type="match status" value="1"/>
</dbReference>
<protein>
    <recommendedName>
        <fullName evidence="4">Flagellin C-terminal domain-containing protein</fullName>
    </recommendedName>
</protein>
<dbReference type="Gene3D" id="1.20.1330.10">
    <property type="entry name" value="f41 fragment of flagellin, N-terminal domain"/>
    <property type="match status" value="1"/>
</dbReference>
<dbReference type="GO" id="GO:0009288">
    <property type="term" value="C:bacterial-type flagellum"/>
    <property type="evidence" value="ECO:0007669"/>
    <property type="project" value="UniProtKB-SubCell"/>
</dbReference>
<feature type="domain" description="Flagellin C-terminal" evidence="4">
    <location>
        <begin position="162"/>
        <end position="247"/>
    </location>
</feature>
<sequence>AVIHIGANSAQSLTVDINQMDSTTLGGGTNTGTATTADAVSSQTTGTSGNIAITDPSTFTGETGTWTLATTDGTAFTLDKGDGTGAQTIDLSTGTATVDGIELDISGITAAANDEWSIEVTAASTGTGTGGTTIGSLKVADVDSATEASGGVLSQAGADAAIENIQKAIEQVSAERSKLGAFQNRLDHTINNLNTSSENLSAAESRIRDVDMAKEVMEMTKNNILSQASQSMLAQANQAPQAVLQLLG</sequence>